<dbReference type="PANTHER" id="PTHR30250">
    <property type="entry name" value="PST FAMILY PREDICTED COLANIC ACID TRANSPORTER"/>
    <property type="match status" value="1"/>
</dbReference>
<keyword evidence="5 6" id="KW-0472">Membrane</keyword>
<organism evidence="7 8">
    <name type="scientific">Scytonema millei VB511283</name>
    <dbReference type="NCBI Taxonomy" id="1245923"/>
    <lineage>
        <taxon>Bacteria</taxon>
        <taxon>Bacillati</taxon>
        <taxon>Cyanobacteriota</taxon>
        <taxon>Cyanophyceae</taxon>
        <taxon>Nostocales</taxon>
        <taxon>Scytonemataceae</taxon>
        <taxon>Scytonema</taxon>
    </lineage>
</organism>
<dbReference type="Pfam" id="PF13440">
    <property type="entry name" value="Polysacc_synt_3"/>
    <property type="match status" value="1"/>
</dbReference>
<sequence length="477" mass="53436">MSEQRNLVINSLSMLVNRLTQGIATFVLTATIARTLGAHALGQYLLAFSYYYMFMSIASQGLKSFFTRQLSRELQEIPVYLVNGTLLQLLFSIIGYLVLVAVVFALPYSSDTSTICYIMGLTIIPFSLSNITEAIFQAQEKMHLIALSTVPIYILRLLVMIWAINLKYGVDSLAAILVISEILILIIEWCLAINIIGIHWQIKQDFIWKAIKNSRTFLALEAIGIIAGRMQILILSLLGSELLVGLYGAIEQLMQPYYILCDSILLATFPKMSKLVELGKEKQRQFGEGIIQVLLCIVLPLIIGMLILGNDLLNFIYKDPTFKEALLPFDLVALTLLTFTFSRSCGYILIANSYEKLHLFEVVSTTILGGISGIFFISQYKLIGAAYMAIVISLSSTSMLVYSVYNRLFSFNLWNIMRYPIIISVLMLPVFTFLKLSGLNFLAVLVTATFIYAVLVKVLSVRVSNSFSLTNSAFFKK</sequence>
<comment type="subcellular location">
    <subcellularLocation>
        <location evidence="1">Cell membrane</location>
        <topology evidence="1">Multi-pass membrane protein</topology>
    </subcellularLocation>
</comment>
<feature type="transmembrane region" description="Helical" evidence="6">
    <location>
        <begin position="12"/>
        <end position="33"/>
    </location>
</feature>
<reference evidence="7 8" key="1">
    <citation type="journal article" date="2015" name="Genome Announc.">
        <title>Draft Genome Sequence of the Terrestrial Cyanobacterium Scytonema millei VB511283, Isolated from Eastern India.</title>
        <authorList>
            <person name="Sen D."/>
            <person name="Chandrababunaidu M.M."/>
            <person name="Singh D."/>
            <person name="Sanghi N."/>
            <person name="Ghorai A."/>
            <person name="Mishra G.P."/>
            <person name="Madduluri M."/>
            <person name="Adhikary S.P."/>
            <person name="Tripathy S."/>
        </authorList>
    </citation>
    <scope>NUCLEOTIDE SEQUENCE [LARGE SCALE GENOMIC DNA]</scope>
    <source>
        <strain evidence="7 8">VB511283</strain>
    </source>
</reference>
<dbReference type="PANTHER" id="PTHR30250:SF11">
    <property type="entry name" value="O-ANTIGEN TRANSPORTER-RELATED"/>
    <property type="match status" value="1"/>
</dbReference>
<feature type="transmembrane region" description="Helical" evidence="6">
    <location>
        <begin position="440"/>
        <end position="459"/>
    </location>
</feature>
<name>A0A9X5I6T0_9CYAN</name>
<proteinExistence type="predicted"/>
<dbReference type="AlphaFoldDB" id="A0A9X5I6T0"/>
<protein>
    <submittedName>
        <fullName evidence="7">Oligosaccharide flippase family protein</fullName>
    </submittedName>
</protein>
<feature type="transmembrane region" description="Helical" evidence="6">
    <location>
        <begin position="217"/>
        <end position="238"/>
    </location>
</feature>
<accession>A0A9X5I6T0</accession>
<feature type="transmembrane region" description="Helical" evidence="6">
    <location>
        <begin position="144"/>
        <end position="166"/>
    </location>
</feature>
<feature type="transmembrane region" description="Helical" evidence="6">
    <location>
        <begin position="290"/>
        <end position="309"/>
    </location>
</feature>
<dbReference type="GO" id="GO:0005886">
    <property type="term" value="C:plasma membrane"/>
    <property type="evidence" value="ECO:0007669"/>
    <property type="project" value="UniProtKB-SubCell"/>
</dbReference>
<dbReference type="RefSeq" id="WP_039714331.1">
    <property type="nucleotide sequence ID" value="NZ_JTJC03000008.1"/>
</dbReference>
<keyword evidence="4 6" id="KW-1133">Transmembrane helix</keyword>
<feature type="transmembrane region" description="Helical" evidence="6">
    <location>
        <begin position="416"/>
        <end position="434"/>
    </location>
</feature>
<dbReference type="EMBL" id="JTJC03000008">
    <property type="protein sequence ID" value="NHC37426.1"/>
    <property type="molecule type" value="Genomic_DNA"/>
</dbReference>
<evidence type="ECO:0000256" key="5">
    <source>
        <dbReference type="ARBA" id="ARBA00023136"/>
    </source>
</evidence>
<feature type="transmembrane region" description="Helical" evidence="6">
    <location>
        <begin position="79"/>
        <end position="106"/>
    </location>
</feature>
<feature type="transmembrane region" description="Helical" evidence="6">
    <location>
        <begin position="112"/>
        <end position="132"/>
    </location>
</feature>
<feature type="transmembrane region" description="Helical" evidence="6">
    <location>
        <begin position="357"/>
        <end position="377"/>
    </location>
</feature>
<gene>
    <name evidence="7" type="ORF">QH73_0022785</name>
</gene>
<dbReference type="Proteomes" id="UP000031532">
    <property type="component" value="Unassembled WGS sequence"/>
</dbReference>
<dbReference type="OrthoDB" id="571413at2"/>
<evidence type="ECO:0000313" key="7">
    <source>
        <dbReference type="EMBL" id="NHC37426.1"/>
    </source>
</evidence>
<evidence type="ECO:0000256" key="2">
    <source>
        <dbReference type="ARBA" id="ARBA00022475"/>
    </source>
</evidence>
<feature type="transmembrane region" description="Helical" evidence="6">
    <location>
        <begin position="39"/>
        <end position="58"/>
    </location>
</feature>
<evidence type="ECO:0000256" key="3">
    <source>
        <dbReference type="ARBA" id="ARBA00022692"/>
    </source>
</evidence>
<evidence type="ECO:0000256" key="4">
    <source>
        <dbReference type="ARBA" id="ARBA00022989"/>
    </source>
</evidence>
<evidence type="ECO:0000256" key="6">
    <source>
        <dbReference type="SAM" id="Phobius"/>
    </source>
</evidence>
<evidence type="ECO:0000256" key="1">
    <source>
        <dbReference type="ARBA" id="ARBA00004651"/>
    </source>
</evidence>
<keyword evidence="3 6" id="KW-0812">Transmembrane</keyword>
<feature type="transmembrane region" description="Helical" evidence="6">
    <location>
        <begin position="172"/>
        <end position="196"/>
    </location>
</feature>
<comment type="caution">
    <text evidence="7">The sequence shown here is derived from an EMBL/GenBank/DDBJ whole genome shotgun (WGS) entry which is preliminary data.</text>
</comment>
<dbReference type="InterPro" id="IPR050833">
    <property type="entry name" value="Poly_Biosynth_Transport"/>
</dbReference>
<keyword evidence="8" id="KW-1185">Reference proteome</keyword>
<feature type="transmembrane region" description="Helical" evidence="6">
    <location>
        <begin position="244"/>
        <end position="269"/>
    </location>
</feature>
<feature type="transmembrane region" description="Helical" evidence="6">
    <location>
        <begin position="329"/>
        <end position="350"/>
    </location>
</feature>
<keyword evidence="2" id="KW-1003">Cell membrane</keyword>
<evidence type="ECO:0000313" key="8">
    <source>
        <dbReference type="Proteomes" id="UP000031532"/>
    </source>
</evidence>
<feature type="transmembrane region" description="Helical" evidence="6">
    <location>
        <begin position="383"/>
        <end position="404"/>
    </location>
</feature>